<dbReference type="EMBL" id="MN739627">
    <property type="protein sequence ID" value="QHT16857.1"/>
    <property type="molecule type" value="Genomic_DNA"/>
</dbReference>
<organism evidence="2">
    <name type="scientific">viral metagenome</name>
    <dbReference type="NCBI Taxonomy" id="1070528"/>
    <lineage>
        <taxon>unclassified sequences</taxon>
        <taxon>metagenomes</taxon>
        <taxon>organismal metagenomes</taxon>
    </lineage>
</organism>
<accession>A0A6C0DK08</accession>
<dbReference type="PROSITE" id="PS50089">
    <property type="entry name" value="ZF_RING_2"/>
    <property type="match status" value="1"/>
</dbReference>
<dbReference type="SMART" id="SM00184">
    <property type="entry name" value="RING"/>
    <property type="match status" value="1"/>
</dbReference>
<feature type="domain" description="RING-type" evidence="1">
    <location>
        <begin position="120"/>
        <end position="177"/>
    </location>
</feature>
<reference evidence="2" key="1">
    <citation type="journal article" date="2020" name="Nature">
        <title>Giant virus diversity and host interactions through global metagenomics.</title>
        <authorList>
            <person name="Schulz F."/>
            <person name="Roux S."/>
            <person name="Paez-Espino D."/>
            <person name="Jungbluth S."/>
            <person name="Walsh D.A."/>
            <person name="Denef V.J."/>
            <person name="McMahon K.D."/>
            <person name="Konstantinidis K.T."/>
            <person name="Eloe-Fadrosh E.A."/>
            <person name="Kyrpides N.C."/>
            <person name="Woyke T."/>
        </authorList>
    </citation>
    <scope>NUCLEOTIDE SEQUENCE</scope>
    <source>
        <strain evidence="2">GVMAG-M-3300023174-207</strain>
    </source>
</reference>
<dbReference type="AlphaFoldDB" id="A0A6C0DK08"/>
<evidence type="ECO:0000259" key="1">
    <source>
        <dbReference type="PROSITE" id="PS50089"/>
    </source>
</evidence>
<name>A0A6C0DK08_9ZZZZ</name>
<protein>
    <recommendedName>
        <fullName evidence="1">RING-type domain-containing protein</fullName>
    </recommendedName>
</protein>
<dbReference type="InterPro" id="IPR001841">
    <property type="entry name" value="Znf_RING"/>
</dbReference>
<dbReference type="CDD" id="cd16448">
    <property type="entry name" value="RING-H2"/>
    <property type="match status" value="1"/>
</dbReference>
<evidence type="ECO:0000313" key="2">
    <source>
        <dbReference type="EMBL" id="QHT16857.1"/>
    </source>
</evidence>
<proteinExistence type="predicted"/>
<dbReference type="SUPFAM" id="SSF57850">
    <property type="entry name" value="RING/U-box"/>
    <property type="match status" value="1"/>
</dbReference>
<dbReference type="InterPro" id="IPR013083">
    <property type="entry name" value="Znf_RING/FYVE/PHD"/>
</dbReference>
<dbReference type="Gene3D" id="3.30.40.10">
    <property type="entry name" value="Zinc/RING finger domain, C3HC4 (zinc finger)"/>
    <property type="match status" value="1"/>
</dbReference>
<sequence length="683" mass="79074">MAATNKKIDAIRRLILGPFYTECRDNPLGVKREDLEAHFEELKREGCVGGDCGFDEMIKLCQLKSHYPTCLSDNRGCIEDMGERSTGVKKFYYNEYKKAKLIEDEEDESSSDEEEEEIECPICMMNEDENGVRLVETVTNPEEEQGKLSCGHLVHKSCLIKTAVTKGKDRAECPLCHTVFDLNEVPVPVRDAATSSRDTMRRAIFNGTQMGRTFEEIADVYGLGINQLLERIGMTAEEASAYYSIPLESIEAPVNRRLDFGSDDEEEDEGEEAENDVIENIIEHIQNDDIEVAIQMTEEKIDEEGNNTWVTPDVIREILNGILSLDRRRYLDNLLKLFLLTYHDNIINYQNDMNEFISNSMVQMFRTSTTKKGIAKLILLHIIKEDSIGMYYILVHILKSYDRITPSTENEVITFIFQSYNGFTERNEPVAEIHNETDGNTVLKGFLNDVLEEIHNWNNTSDVSDLIREWFDEHYPGEFEREEDVEEIPIIDALIARNYELALELITDRNERESDWVSENVLTEFFSRMKEQTDLINRQYFQDIFNELMGESFYELIADNLNETYTSGVQAQKVITKDCLNLMIEHNFNLIFNVIVRSLQKSYFELCRGIFEVYDRNDYMGSYVAQPSRRRGEMSPKEVIILITEDILDDINIMNRMEDRDGAVDLINEFFGEESDEEESDDE</sequence>